<evidence type="ECO:0000256" key="1">
    <source>
        <dbReference type="ARBA" id="ARBA00009580"/>
    </source>
</evidence>
<dbReference type="PROSITE" id="PS50056">
    <property type="entry name" value="TYR_PHOSPHATASE_2"/>
    <property type="match status" value="1"/>
</dbReference>
<evidence type="ECO:0000259" key="2">
    <source>
        <dbReference type="PROSITE" id="PS50056"/>
    </source>
</evidence>
<gene>
    <name evidence="3" type="ORF">HYN46_04150</name>
</gene>
<organism evidence="3 4">
    <name type="scientific">Aquirhabdus parva</name>
    <dbReference type="NCBI Taxonomy" id="2283318"/>
    <lineage>
        <taxon>Bacteria</taxon>
        <taxon>Pseudomonadati</taxon>
        <taxon>Pseudomonadota</taxon>
        <taxon>Gammaproteobacteria</taxon>
        <taxon>Moraxellales</taxon>
        <taxon>Moraxellaceae</taxon>
        <taxon>Aquirhabdus</taxon>
    </lineage>
</organism>
<dbReference type="PANTHER" id="PTHR31126:SF72">
    <property type="entry name" value="DUAL SPECIFICITY PROTEIN PHOSPHATASE TPBA"/>
    <property type="match status" value="1"/>
</dbReference>
<feature type="domain" description="Tyrosine specific protein phosphatases" evidence="2">
    <location>
        <begin position="122"/>
        <end position="162"/>
    </location>
</feature>
<reference evidence="3 4" key="1">
    <citation type="submission" date="2018-07" db="EMBL/GenBank/DDBJ databases">
        <title>Genome sequencing of Moraxellaceae gen. HYN0046.</title>
        <authorList>
            <person name="Kim M."/>
            <person name="Yi H."/>
        </authorList>
    </citation>
    <scope>NUCLEOTIDE SEQUENCE [LARGE SCALE GENOMIC DNA]</scope>
    <source>
        <strain evidence="3 4">HYN0046</strain>
    </source>
</reference>
<dbReference type="RefSeq" id="WP_114898229.1">
    <property type="nucleotide sequence ID" value="NZ_CP031222.1"/>
</dbReference>
<evidence type="ECO:0000313" key="3">
    <source>
        <dbReference type="EMBL" id="AXI02119.1"/>
    </source>
</evidence>
<dbReference type="SMART" id="SM00404">
    <property type="entry name" value="PTPc_motif"/>
    <property type="match status" value="1"/>
</dbReference>
<proteinExistence type="inferred from homology"/>
<dbReference type="GO" id="GO:0016791">
    <property type="term" value="F:phosphatase activity"/>
    <property type="evidence" value="ECO:0007669"/>
    <property type="project" value="TreeGrafter"/>
</dbReference>
<evidence type="ECO:0000313" key="4">
    <source>
        <dbReference type="Proteomes" id="UP000253940"/>
    </source>
</evidence>
<keyword evidence="4" id="KW-1185">Reference proteome</keyword>
<dbReference type="Pfam" id="PF22741">
    <property type="entry name" value="PTP-NADK"/>
    <property type="match status" value="1"/>
</dbReference>
<dbReference type="InterPro" id="IPR016130">
    <property type="entry name" value="Tyr_Pase_AS"/>
</dbReference>
<dbReference type="PROSITE" id="PS51257">
    <property type="entry name" value="PROKAR_LIPOPROTEIN"/>
    <property type="match status" value="1"/>
</dbReference>
<dbReference type="SUPFAM" id="SSF52799">
    <property type="entry name" value="(Phosphotyrosine protein) phosphatases II"/>
    <property type="match status" value="1"/>
</dbReference>
<sequence>MRIQLKQYFYPIIVVSGLFSFGCGLAGAALDGTRPQAWAIPLKLNAGLPNLYRINSSLYRSAQPTPEGFSFLNQHPSLSPTDQPIKTVLSLRAFNDNASKLPINSTLRLEQIRFKTWHPEHEDVIKFLRIATTPSLQPILVHCQHGSDRTGTMIAIYRIVVEGWTKDQAKAEMVHGDYGFHPVWQNLLQFIDELDVAAIKTEVARAGEWH</sequence>
<accession>A0A345P4B0</accession>
<name>A0A345P4B0_9GAMM</name>
<dbReference type="InterPro" id="IPR000387">
    <property type="entry name" value="Tyr_Pase_dom"/>
</dbReference>
<dbReference type="OrthoDB" id="9814896at2"/>
<dbReference type="AlphaFoldDB" id="A0A345P4B0"/>
<dbReference type="InterPro" id="IPR055214">
    <property type="entry name" value="PTP-NADK"/>
</dbReference>
<dbReference type="EMBL" id="CP031222">
    <property type="protein sequence ID" value="AXI02119.1"/>
    <property type="molecule type" value="Genomic_DNA"/>
</dbReference>
<dbReference type="PANTHER" id="PTHR31126">
    <property type="entry name" value="TYROSINE-PROTEIN PHOSPHATASE"/>
    <property type="match status" value="1"/>
</dbReference>
<dbReference type="Proteomes" id="UP000253940">
    <property type="component" value="Chromosome"/>
</dbReference>
<protein>
    <submittedName>
        <fullName evidence="3">Protein-tyrosine-phosphatase</fullName>
    </submittedName>
</protein>
<dbReference type="KEGG" id="mbah:HYN46_04150"/>
<dbReference type="PROSITE" id="PS00383">
    <property type="entry name" value="TYR_PHOSPHATASE_1"/>
    <property type="match status" value="1"/>
</dbReference>
<dbReference type="InterPro" id="IPR029021">
    <property type="entry name" value="Prot-tyrosine_phosphatase-like"/>
</dbReference>
<dbReference type="Gene3D" id="3.90.190.10">
    <property type="entry name" value="Protein tyrosine phosphatase superfamily"/>
    <property type="match status" value="1"/>
</dbReference>
<comment type="similarity">
    <text evidence="1">Belongs to the protein-tyrosine phosphatase family.</text>
</comment>
<dbReference type="InterPro" id="IPR003595">
    <property type="entry name" value="Tyr_Pase_cat"/>
</dbReference>